<feature type="transmembrane region" description="Helical" evidence="6">
    <location>
        <begin position="120"/>
        <end position="140"/>
    </location>
</feature>
<keyword evidence="2" id="KW-0813">Transport</keyword>
<name>A0A938YI60_9ACTN</name>
<feature type="domain" description="Major facilitator superfamily (MFS) profile" evidence="7">
    <location>
        <begin position="20"/>
        <end position="436"/>
    </location>
</feature>
<gene>
    <name evidence="8" type="ORF">JL107_07990</name>
</gene>
<keyword evidence="3 6" id="KW-0812">Transmembrane</keyword>
<accession>A0A938YI60</accession>
<evidence type="ECO:0000256" key="1">
    <source>
        <dbReference type="ARBA" id="ARBA00004651"/>
    </source>
</evidence>
<dbReference type="PROSITE" id="PS50850">
    <property type="entry name" value="MFS"/>
    <property type="match status" value="1"/>
</dbReference>
<dbReference type="GO" id="GO:0005886">
    <property type="term" value="C:plasma membrane"/>
    <property type="evidence" value="ECO:0007669"/>
    <property type="project" value="UniProtKB-SubCell"/>
</dbReference>
<feature type="transmembrane region" description="Helical" evidence="6">
    <location>
        <begin position="381"/>
        <end position="406"/>
    </location>
</feature>
<evidence type="ECO:0000256" key="5">
    <source>
        <dbReference type="ARBA" id="ARBA00023136"/>
    </source>
</evidence>
<dbReference type="InterPro" id="IPR024671">
    <property type="entry name" value="Atg22-like"/>
</dbReference>
<evidence type="ECO:0000256" key="6">
    <source>
        <dbReference type="SAM" id="Phobius"/>
    </source>
</evidence>
<feature type="transmembrane region" description="Helical" evidence="6">
    <location>
        <begin position="203"/>
        <end position="222"/>
    </location>
</feature>
<comment type="caution">
    <text evidence="8">The sequence shown here is derived from an EMBL/GenBank/DDBJ whole genome shotgun (WGS) entry which is preliminary data.</text>
</comment>
<feature type="transmembrane region" description="Helical" evidence="6">
    <location>
        <begin position="294"/>
        <end position="311"/>
    </location>
</feature>
<proteinExistence type="predicted"/>
<evidence type="ECO:0000313" key="9">
    <source>
        <dbReference type="Proteomes" id="UP000663801"/>
    </source>
</evidence>
<feature type="transmembrane region" description="Helical" evidence="6">
    <location>
        <begin position="412"/>
        <end position="431"/>
    </location>
</feature>
<evidence type="ECO:0000259" key="7">
    <source>
        <dbReference type="PROSITE" id="PS50850"/>
    </source>
</evidence>
<feature type="transmembrane region" description="Helical" evidence="6">
    <location>
        <begin position="270"/>
        <end position="288"/>
    </location>
</feature>
<dbReference type="RefSeq" id="WP_205256493.1">
    <property type="nucleotide sequence ID" value="NZ_BAAAPV010000001.1"/>
</dbReference>
<dbReference type="SUPFAM" id="SSF103473">
    <property type="entry name" value="MFS general substrate transporter"/>
    <property type="match status" value="1"/>
</dbReference>
<protein>
    <submittedName>
        <fullName evidence="8">MFS transporter</fullName>
    </submittedName>
</protein>
<dbReference type="InterPro" id="IPR020846">
    <property type="entry name" value="MFS_dom"/>
</dbReference>
<feature type="transmembrane region" description="Helical" evidence="6">
    <location>
        <begin position="64"/>
        <end position="84"/>
    </location>
</feature>
<reference evidence="8" key="1">
    <citation type="submission" date="2021-01" db="EMBL/GenBank/DDBJ databases">
        <title>KCTC 19127 draft genome.</title>
        <authorList>
            <person name="An D."/>
        </authorList>
    </citation>
    <scope>NUCLEOTIDE SEQUENCE</scope>
    <source>
        <strain evidence="8">KCTC 19127</strain>
    </source>
</reference>
<dbReference type="PANTHER" id="PTHR23519:SF1">
    <property type="entry name" value="AUTOPHAGY-RELATED PROTEIN 22"/>
    <property type="match status" value="1"/>
</dbReference>
<comment type="subcellular location">
    <subcellularLocation>
        <location evidence="1">Cell membrane</location>
        <topology evidence="1">Multi-pass membrane protein</topology>
    </subcellularLocation>
</comment>
<evidence type="ECO:0000256" key="4">
    <source>
        <dbReference type="ARBA" id="ARBA00022989"/>
    </source>
</evidence>
<dbReference type="Pfam" id="PF11700">
    <property type="entry name" value="ATG22"/>
    <property type="match status" value="1"/>
</dbReference>
<feature type="transmembrane region" description="Helical" evidence="6">
    <location>
        <begin position="20"/>
        <end position="44"/>
    </location>
</feature>
<feature type="transmembrane region" description="Helical" evidence="6">
    <location>
        <begin position="161"/>
        <end position="183"/>
    </location>
</feature>
<evidence type="ECO:0000256" key="3">
    <source>
        <dbReference type="ARBA" id="ARBA00022692"/>
    </source>
</evidence>
<feature type="transmembrane region" description="Helical" evidence="6">
    <location>
        <begin position="96"/>
        <end position="114"/>
    </location>
</feature>
<organism evidence="8 9">
    <name type="scientific">Nakamurella flavida</name>
    <dbReference type="NCBI Taxonomy" id="363630"/>
    <lineage>
        <taxon>Bacteria</taxon>
        <taxon>Bacillati</taxon>
        <taxon>Actinomycetota</taxon>
        <taxon>Actinomycetes</taxon>
        <taxon>Nakamurellales</taxon>
        <taxon>Nakamurellaceae</taxon>
        <taxon>Nakamurella</taxon>
    </lineage>
</organism>
<keyword evidence="5 6" id="KW-0472">Membrane</keyword>
<keyword evidence="4 6" id="KW-1133">Transmembrane helix</keyword>
<keyword evidence="9" id="KW-1185">Reference proteome</keyword>
<evidence type="ECO:0000313" key="8">
    <source>
        <dbReference type="EMBL" id="MBM9476377.1"/>
    </source>
</evidence>
<dbReference type="GO" id="GO:0022857">
    <property type="term" value="F:transmembrane transporter activity"/>
    <property type="evidence" value="ECO:0007669"/>
    <property type="project" value="InterPro"/>
</dbReference>
<dbReference type="InterPro" id="IPR036259">
    <property type="entry name" value="MFS_trans_sf"/>
</dbReference>
<dbReference type="AlphaFoldDB" id="A0A938YI60"/>
<dbReference type="PANTHER" id="PTHR23519">
    <property type="entry name" value="AUTOPHAGY-RELATED PROTEIN 22"/>
    <property type="match status" value="1"/>
</dbReference>
<sequence>MSTAAVDPASIARPAPRRQVVAWSLWDAGSSGFNVVILTFVFSVYLTDSVGEDLAGGSTQATALLSWALAAAGLLIALLAPVTGQRADAGGRRKRSVIIWTCATAACITGLFWVKDDVSYLWLGLVLMAAASVANQFADVSYSAMLRQVSTPATIGRVSSVGWASGYVGGIILLLVCYVGFLAPDVGWFGVTFENEGMSVRVIALFAALWLLVLSIPLFLWVPEVPAAPKAQRVGFLASYRVLLADLKELYRVDRHAVYFLGASALYRDGLAAVFTFGAIWAVSVYGITAQDVLIFGIAANVVSAIGALVGGRFDDRVGPKPVIIVSLLGMVATSLILLFVSGPGMFWVFGLVLCTFVGPAQTSSRTFLARLAPPGREGQMFGLYATTGRAVSFLAPALVGLFTGIFDSERAGIAGIVIVLGLGLAALWAVHPPRDTAAVALADTPTRTG</sequence>
<feature type="transmembrane region" description="Helical" evidence="6">
    <location>
        <begin position="323"/>
        <end position="341"/>
    </location>
</feature>
<dbReference type="InterPro" id="IPR050495">
    <property type="entry name" value="ATG22/LtaA_families"/>
</dbReference>
<evidence type="ECO:0000256" key="2">
    <source>
        <dbReference type="ARBA" id="ARBA00022448"/>
    </source>
</evidence>
<dbReference type="Proteomes" id="UP000663801">
    <property type="component" value="Unassembled WGS sequence"/>
</dbReference>
<dbReference type="EMBL" id="JAERWL010000007">
    <property type="protein sequence ID" value="MBM9476377.1"/>
    <property type="molecule type" value="Genomic_DNA"/>
</dbReference>
<dbReference type="Gene3D" id="1.20.1250.20">
    <property type="entry name" value="MFS general substrate transporter like domains"/>
    <property type="match status" value="1"/>
</dbReference>
<feature type="transmembrane region" description="Helical" evidence="6">
    <location>
        <begin position="347"/>
        <end position="369"/>
    </location>
</feature>